<dbReference type="NCBIfam" id="NF037995">
    <property type="entry name" value="TRAP_S1"/>
    <property type="match status" value="1"/>
</dbReference>
<dbReference type="PANTHER" id="PTHR33376:SF7">
    <property type="entry name" value="C4-DICARBOXYLATE-BINDING PROTEIN DCTB"/>
    <property type="match status" value="1"/>
</dbReference>
<accession>A0A239LCZ9</accession>
<dbReference type="RefSeq" id="WP_176442587.1">
    <property type="nucleotide sequence ID" value="NZ_FZOT01000021.1"/>
</dbReference>
<organism evidence="5 6">
    <name type="scientific">Noviherbaspirillum humi</name>
    <dbReference type="NCBI Taxonomy" id="1688639"/>
    <lineage>
        <taxon>Bacteria</taxon>
        <taxon>Pseudomonadati</taxon>
        <taxon>Pseudomonadota</taxon>
        <taxon>Betaproteobacteria</taxon>
        <taxon>Burkholderiales</taxon>
        <taxon>Oxalobacteraceae</taxon>
        <taxon>Noviherbaspirillum</taxon>
    </lineage>
</organism>
<reference evidence="5 6" key="1">
    <citation type="submission" date="2017-06" db="EMBL/GenBank/DDBJ databases">
        <authorList>
            <person name="Kim H.J."/>
            <person name="Triplett B.A."/>
        </authorList>
    </citation>
    <scope>NUCLEOTIDE SEQUENCE [LARGE SCALE GENOMIC DNA]</scope>
    <source>
        <strain evidence="5 6">U15</strain>
    </source>
</reference>
<dbReference type="InterPro" id="IPR018389">
    <property type="entry name" value="DctP_fam"/>
</dbReference>
<feature type="signal peptide" evidence="4">
    <location>
        <begin position="1"/>
        <end position="25"/>
    </location>
</feature>
<evidence type="ECO:0000313" key="6">
    <source>
        <dbReference type="Proteomes" id="UP000198284"/>
    </source>
</evidence>
<dbReference type="PANTHER" id="PTHR33376">
    <property type="match status" value="1"/>
</dbReference>
<comment type="similarity">
    <text evidence="1">Belongs to the bacterial solute-binding protein 7 family.</text>
</comment>
<dbReference type="Proteomes" id="UP000198284">
    <property type="component" value="Unassembled WGS sequence"/>
</dbReference>
<dbReference type="Gene3D" id="3.40.190.170">
    <property type="entry name" value="Bacterial extracellular solute-binding protein, family 7"/>
    <property type="match status" value="1"/>
</dbReference>
<name>A0A239LCZ9_9BURK</name>
<dbReference type="GO" id="GO:0055085">
    <property type="term" value="P:transmembrane transport"/>
    <property type="evidence" value="ECO:0007669"/>
    <property type="project" value="InterPro"/>
</dbReference>
<protein>
    <submittedName>
        <fullName evidence="5">TRAP-type C4-dicarboxylate transport system, substrate-binding protein</fullName>
    </submittedName>
</protein>
<evidence type="ECO:0000256" key="2">
    <source>
        <dbReference type="ARBA" id="ARBA00022448"/>
    </source>
</evidence>
<dbReference type="CDD" id="cd13603">
    <property type="entry name" value="PBP2_TRAP_Siap_TeaA_like"/>
    <property type="match status" value="1"/>
</dbReference>
<feature type="chain" id="PRO_5013099753" evidence="4">
    <location>
        <begin position="26"/>
        <end position="335"/>
    </location>
</feature>
<dbReference type="EMBL" id="FZOT01000021">
    <property type="protein sequence ID" value="SNT27404.1"/>
    <property type="molecule type" value="Genomic_DNA"/>
</dbReference>
<gene>
    <name evidence="5" type="ORF">SAMN06265795_1215</name>
</gene>
<keyword evidence="2" id="KW-0813">Transport</keyword>
<dbReference type="Pfam" id="PF03480">
    <property type="entry name" value="DctP"/>
    <property type="match status" value="1"/>
</dbReference>
<evidence type="ECO:0000313" key="5">
    <source>
        <dbReference type="EMBL" id="SNT27404.1"/>
    </source>
</evidence>
<proteinExistence type="inferred from homology"/>
<evidence type="ECO:0000256" key="3">
    <source>
        <dbReference type="ARBA" id="ARBA00022729"/>
    </source>
</evidence>
<keyword evidence="6" id="KW-1185">Reference proteome</keyword>
<evidence type="ECO:0000256" key="1">
    <source>
        <dbReference type="ARBA" id="ARBA00009023"/>
    </source>
</evidence>
<keyword evidence="3 4" id="KW-0732">Signal</keyword>
<dbReference type="InterPro" id="IPR038404">
    <property type="entry name" value="TRAP_DctP_sf"/>
</dbReference>
<dbReference type="AlphaFoldDB" id="A0A239LCZ9"/>
<evidence type="ECO:0000256" key="4">
    <source>
        <dbReference type="SAM" id="SignalP"/>
    </source>
</evidence>
<dbReference type="SUPFAM" id="SSF53850">
    <property type="entry name" value="Periplasmic binding protein-like II"/>
    <property type="match status" value="1"/>
</dbReference>
<sequence length="335" mass="36264">MKSIRTAFWLAAALAAGVTSLPASAQQTFTMKMSTPTINDATHEWMKQFKAGVESRANGRMKVEIYPANQLGAIPRTVEGVALGTIELTFVSAGYFAPYDPRFEVLEMPGLFDNLAQANKVYLDPEVRGRIANYGKDKGIEPLLCVANGPMAVASNRPLKKVEDFNGMKIRTPGTTPLQVNPLKKLGASPVALPIGEALPAMQNKTIDAVAAAYTVFIGFKYFDVTKNVTVLPKTYLMACGVTSKKFLRTIGPDLEKIVREEALKAQNSFAAVSQEEVDVGRKTWEKNGGQVHEFGADDAKRYLDTVSEVAGGLLNTPALKEDAAAFVEASKRAK</sequence>